<dbReference type="AlphaFoldDB" id="A0A7D5YA28"/>
<evidence type="ECO:0000256" key="1">
    <source>
        <dbReference type="SAM" id="Phobius"/>
    </source>
</evidence>
<feature type="transmembrane region" description="Helical" evidence="1">
    <location>
        <begin position="7"/>
        <end position="28"/>
    </location>
</feature>
<protein>
    <submittedName>
        <fullName evidence="2">Uncharacterized protein</fullName>
    </submittedName>
</protein>
<feature type="transmembrane region" description="Helical" evidence="1">
    <location>
        <begin position="34"/>
        <end position="53"/>
    </location>
</feature>
<name>A0A7D5YA28_9ACTN</name>
<dbReference type="EMBL" id="CP058905">
    <property type="protein sequence ID" value="QLJ96277.1"/>
    <property type="molecule type" value="Genomic_DNA"/>
</dbReference>
<keyword evidence="1" id="KW-0812">Transmembrane</keyword>
<reference evidence="2" key="1">
    <citation type="submission" date="2020-08" db="EMBL/GenBank/DDBJ databases">
        <title>A bifunctional nitrone conjugated secondary metabolite targeting the ribosome.</title>
        <authorList>
            <person name="Limbrick E.M."/>
            <person name="Graf M."/>
            <person name="Derewacz D.K."/>
            <person name="Nguyen F."/>
            <person name="Spraggins J.M."/>
            <person name="Wieland M."/>
            <person name="Ynigez-Gutierrez A.E."/>
            <person name="Reisman B.J."/>
            <person name="Zinshteyn B."/>
            <person name="McCulloch K."/>
            <person name="Iverson T.M."/>
            <person name="Green R."/>
            <person name="Wilson D.N."/>
            <person name="Bachmann B.O."/>
        </authorList>
    </citation>
    <scope>NUCLEOTIDE SEQUENCE</scope>
    <source>
        <strain evidence="2">Africana</strain>
    </source>
</reference>
<sequence length="100" mass="9564">MGSRRWVVIGVGGVVAAGLVVAAVVFGLQGVEVASWLAGAASLVVAVAALVLAPSGNPAATPTPPATVTPPAAGPGSITVRGDLTGIASTGDNATNTQHR</sequence>
<keyword evidence="1" id="KW-1133">Transmembrane helix</keyword>
<organism evidence="2">
    <name type="scientific">Micromonospora carbonacea</name>
    <dbReference type="NCBI Taxonomy" id="47853"/>
    <lineage>
        <taxon>Bacteria</taxon>
        <taxon>Bacillati</taxon>
        <taxon>Actinomycetota</taxon>
        <taxon>Actinomycetes</taxon>
        <taxon>Micromonosporales</taxon>
        <taxon>Micromonosporaceae</taxon>
        <taxon>Micromonospora</taxon>
    </lineage>
</organism>
<gene>
    <name evidence="2" type="ORF">HZU44_14835</name>
</gene>
<proteinExistence type="predicted"/>
<evidence type="ECO:0000313" key="2">
    <source>
        <dbReference type="EMBL" id="QLJ96277.1"/>
    </source>
</evidence>
<keyword evidence="1" id="KW-0472">Membrane</keyword>
<accession>A0A7D5YA28</accession>